<dbReference type="InterPro" id="IPR007789">
    <property type="entry name" value="DUF688"/>
</dbReference>
<evidence type="ECO:0000313" key="3">
    <source>
        <dbReference type="Proteomes" id="UP000243459"/>
    </source>
</evidence>
<accession>A0A5P1FRS4</accession>
<organism evidence="2 3">
    <name type="scientific">Asparagus officinalis</name>
    <name type="common">Garden asparagus</name>
    <dbReference type="NCBI Taxonomy" id="4686"/>
    <lineage>
        <taxon>Eukaryota</taxon>
        <taxon>Viridiplantae</taxon>
        <taxon>Streptophyta</taxon>
        <taxon>Embryophyta</taxon>
        <taxon>Tracheophyta</taxon>
        <taxon>Spermatophyta</taxon>
        <taxon>Magnoliopsida</taxon>
        <taxon>Liliopsida</taxon>
        <taxon>Asparagales</taxon>
        <taxon>Asparagaceae</taxon>
        <taxon>Asparagoideae</taxon>
        <taxon>Asparagus</taxon>
    </lineage>
</organism>
<dbReference type="AlphaFoldDB" id="A0A5P1FRS4"/>
<keyword evidence="3" id="KW-1185">Reference proteome</keyword>
<dbReference type="PANTHER" id="PTHR33671">
    <property type="entry name" value="N-METHYLTRANSFERASE, PUTATIVE (DUF688)-RELATED"/>
    <property type="match status" value="1"/>
</dbReference>
<dbReference type="OMA" id="HEKTMYV"/>
<feature type="region of interest" description="Disordered" evidence="1">
    <location>
        <begin position="356"/>
        <end position="391"/>
    </location>
</feature>
<dbReference type="Gramene" id="ONK80137">
    <property type="protein sequence ID" value="ONK80137"/>
    <property type="gene ID" value="A4U43_C01F14280"/>
</dbReference>
<proteinExistence type="predicted"/>
<sequence length="484" mass="53590">MGEKRLDFDAPLLSVRRIASKNGPRAKTAQSPGFIPFTWEQTPGRPKGLSQDPTLVEDDDGGASADGVETFSCRDSSFFDCGVSGFSGEHDDVEDSRSSDKDAEACEFMMGRFLTAAKAMATGPLEISSSKEEEKEGNVKYRRLPVPLPYQHRPDFVSKIAYDREELGRYMDEEEEEDYTGGTHFSRACGLIPRFFLKSSFLLLNPIPGMKVRSHLPLTSQVKVSNNGSIAQAANESWDVVYKHKVSNMNSPLEDESKFTSESNNLTYWSDSQTLDDSSSHHSLKSSLNEDKGSLAVLRRGLEGRKTVSFDWSERVSEKYSNMSPAQGKNQGSFSKRHSVDRTLCVANTMEDNSVHETCQKDELQSKISESNGVGLSSGSEQKSNFNGMNDYDNSQLALKVEEKERNSDALALSLLPPPLPKSPSESWLQQTLPSLSSKNPFTQSLLSIQGQHRKQGSRASSKDFKLANDAGALKWRTQGTRFA</sequence>
<name>A0A5P1FRS4_ASPOF</name>
<dbReference type="PANTHER" id="PTHR33671:SF2">
    <property type="entry name" value="N-METHYLTRANSFERASE, PUTATIVE (DUF688)-RELATED"/>
    <property type="match status" value="1"/>
</dbReference>
<feature type="compositionally biased region" description="Basic and acidic residues" evidence="1">
    <location>
        <begin position="356"/>
        <end position="365"/>
    </location>
</feature>
<evidence type="ECO:0000313" key="2">
    <source>
        <dbReference type="EMBL" id="ONK80137.1"/>
    </source>
</evidence>
<gene>
    <name evidence="2" type="ORF">A4U43_C01F14280</name>
</gene>
<dbReference type="Pfam" id="PF05097">
    <property type="entry name" value="DUF688"/>
    <property type="match status" value="1"/>
</dbReference>
<feature type="region of interest" description="Disordered" evidence="1">
    <location>
        <begin position="19"/>
        <end position="67"/>
    </location>
</feature>
<dbReference type="OrthoDB" id="677721at2759"/>
<reference evidence="3" key="1">
    <citation type="journal article" date="2017" name="Nat. Commun.">
        <title>The asparagus genome sheds light on the origin and evolution of a young Y chromosome.</title>
        <authorList>
            <person name="Harkess A."/>
            <person name="Zhou J."/>
            <person name="Xu C."/>
            <person name="Bowers J.E."/>
            <person name="Van der Hulst R."/>
            <person name="Ayyampalayam S."/>
            <person name="Mercati F."/>
            <person name="Riccardi P."/>
            <person name="McKain M.R."/>
            <person name="Kakrana A."/>
            <person name="Tang H."/>
            <person name="Ray J."/>
            <person name="Groenendijk J."/>
            <person name="Arikit S."/>
            <person name="Mathioni S.M."/>
            <person name="Nakano M."/>
            <person name="Shan H."/>
            <person name="Telgmann-Rauber A."/>
            <person name="Kanno A."/>
            <person name="Yue Z."/>
            <person name="Chen H."/>
            <person name="Li W."/>
            <person name="Chen Y."/>
            <person name="Xu X."/>
            <person name="Zhang Y."/>
            <person name="Luo S."/>
            <person name="Chen H."/>
            <person name="Gao J."/>
            <person name="Mao Z."/>
            <person name="Pires J.C."/>
            <person name="Luo M."/>
            <person name="Kudrna D."/>
            <person name="Wing R.A."/>
            <person name="Meyers B.C."/>
            <person name="Yi K."/>
            <person name="Kong H."/>
            <person name="Lavrijsen P."/>
            <person name="Sunseri F."/>
            <person name="Falavigna A."/>
            <person name="Ye Y."/>
            <person name="Leebens-Mack J.H."/>
            <person name="Chen G."/>
        </authorList>
    </citation>
    <scope>NUCLEOTIDE SEQUENCE [LARGE SCALE GENOMIC DNA]</scope>
    <source>
        <strain evidence="3">cv. DH0086</strain>
    </source>
</reference>
<protein>
    <submittedName>
        <fullName evidence="2">Uncharacterized protein</fullName>
    </submittedName>
</protein>
<dbReference type="Proteomes" id="UP000243459">
    <property type="component" value="Chromosome 1"/>
</dbReference>
<feature type="compositionally biased region" description="Polar residues" evidence="1">
    <location>
        <begin position="366"/>
        <end position="391"/>
    </location>
</feature>
<dbReference type="EMBL" id="CM007381">
    <property type="protein sequence ID" value="ONK80137.1"/>
    <property type="molecule type" value="Genomic_DNA"/>
</dbReference>
<evidence type="ECO:0000256" key="1">
    <source>
        <dbReference type="SAM" id="MobiDB-lite"/>
    </source>
</evidence>